<protein>
    <submittedName>
        <fullName evidence="11">ABC transporter ATP-binding protein</fullName>
    </submittedName>
</protein>
<keyword evidence="2" id="KW-0813">Transport</keyword>
<accession>A0A7X1AVM4</accession>
<evidence type="ECO:0000259" key="10">
    <source>
        <dbReference type="PROSITE" id="PS50929"/>
    </source>
</evidence>
<dbReference type="Proteomes" id="UP000525652">
    <property type="component" value="Unassembled WGS sequence"/>
</dbReference>
<dbReference type="Pfam" id="PF00005">
    <property type="entry name" value="ABC_tran"/>
    <property type="match status" value="1"/>
</dbReference>
<dbReference type="InterPro" id="IPR003439">
    <property type="entry name" value="ABC_transporter-like_ATP-bd"/>
</dbReference>
<evidence type="ECO:0000256" key="1">
    <source>
        <dbReference type="ARBA" id="ARBA00004651"/>
    </source>
</evidence>
<evidence type="ECO:0000256" key="6">
    <source>
        <dbReference type="ARBA" id="ARBA00022989"/>
    </source>
</evidence>
<keyword evidence="12" id="KW-1185">Reference proteome</keyword>
<dbReference type="InterPro" id="IPR039421">
    <property type="entry name" value="Type_1_exporter"/>
</dbReference>
<dbReference type="RefSeq" id="WP_185691570.1">
    <property type="nucleotide sequence ID" value="NZ_JACHVA010000038.1"/>
</dbReference>
<dbReference type="EMBL" id="JACHVA010000038">
    <property type="protein sequence ID" value="MBC2600833.1"/>
    <property type="molecule type" value="Genomic_DNA"/>
</dbReference>
<evidence type="ECO:0000313" key="12">
    <source>
        <dbReference type="Proteomes" id="UP000525652"/>
    </source>
</evidence>
<keyword evidence="4" id="KW-0547">Nucleotide-binding</keyword>
<evidence type="ECO:0000256" key="7">
    <source>
        <dbReference type="ARBA" id="ARBA00023136"/>
    </source>
</evidence>
<dbReference type="InterPro" id="IPR003593">
    <property type="entry name" value="AAA+_ATPase"/>
</dbReference>
<proteinExistence type="predicted"/>
<dbReference type="SUPFAM" id="SSF90123">
    <property type="entry name" value="ABC transporter transmembrane region"/>
    <property type="match status" value="1"/>
</dbReference>
<dbReference type="InterPro" id="IPR036640">
    <property type="entry name" value="ABC1_TM_sf"/>
</dbReference>
<keyword evidence="3 8" id="KW-0812">Transmembrane</keyword>
<gene>
    <name evidence="11" type="ORF">H5P30_03455</name>
</gene>
<dbReference type="GO" id="GO:0005524">
    <property type="term" value="F:ATP binding"/>
    <property type="evidence" value="ECO:0007669"/>
    <property type="project" value="UniProtKB-KW"/>
</dbReference>
<feature type="transmembrane region" description="Helical" evidence="8">
    <location>
        <begin position="54"/>
        <end position="72"/>
    </location>
</feature>
<feature type="transmembrane region" description="Helical" evidence="8">
    <location>
        <begin position="137"/>
        <end position="154"/>
    </location>
</feature>
<dbReference type="FunFam" id="3.40.50.300:FF:000287">
    <property type="entry name" value="Multidrug ABC transporter ATP-binding protein"/>
    <property type="match status" value="1"/>
</dbReference>
<dbReference type="GO" id="GO:0015421">
    <property type="term" value="F:ABC-type oligopeptide transporter activity"/>
    <property type="evidence" value="ECO:0007669"/>
    <property type="project" value="TreeGrafter"/>
</dbReference>
<dbReference type="Pfam" id="PF00664">
    <property type="entry name" value="ABC_membrane"/>
    <property type="match status" value="1"/>
</dbReference>
<dbReference type="PANTHER" id="PTHR43394">
    <property type="entry name" value="ATP-DEPENDENT PERMEASE MDL1, MITOCHONDRIAL"/>
    <property type="match status" value="1"/>
</dbReference>
<dbReference type="GO" id="GO:0016887">
    <property type="term" value="F:ATP hydrolysis activity"/>
    <property type="evidence" value="ECO:0007669"/>
    <property type="project" value="InterPro"/>
</dbReference>
<reference evidence="11 12" key="1">
    <citation type="submission" date="2020-07" db="EMBL/GenBank/DDBJ databases">
        <authorList>
            <person name="Feng X."/>
        </authorList>
    </citation>
    <scope>NUCLEOTIDE SEQUENCE [LARGE SCALE GENOMIC DNA]</scope>
    <source>
        <strain evidence="11 12">JCM14086</strain>
    </source>
</reference>
<sequence length="576" mass="64799">MNIIFRVSNYLFRYPWLFAATLGLAIGTAVLAISVPKIIQYIVDNYIAAKESNMLLLGVGVIMVVYIFRELLNCFRIRLNNILEQKVLLDLRQDLHNKLLALPISFFDQRKSGDVASRVIDDVTEVERALLDGTEQGSVAVLTIFGITIFLFTMQPLLAALVLVPIPILFILAYRHAKYTRKNWRQVRDSSGLLNSLLVEDIQGNRLIQSFNLTQRETERFRDQSLDLRKKTLKAMFRYSRYISSVQFISSLGVIAVVGIGGWMVIQEKLTMGQFIAFNVYCTMLYQPIFQLNSLNHMISAGKAAGERVFEVLDHPVDIENSPNPVSFPSPPVSVTFDHVEFSYADRSPVLHDFELTLPSGKVTAIVGHTGAGKSTIANLILRYYDVSAGSVRLNDTDVRNIELGSLRSQIGVVAQDPFLFDATVRDNLLLARIEATETEIWEALEGASAADFVRRLPDGLETLIGERGIRLSMGEKQRLTIARVLLRNPPLVILDEATSSVDTITEKQIQEALDHLVQHRTVLVIAHRLSTVRRADQIVVVEHGRILEKGTHDDLIQNDGHYSNLWRHQTELIPS</sequence>
<comment type="caution">
    <text evidence="11">The sequence shown here is derived from an EMBL/GenBank/DDBJ whole genome shotgun (WGS) entry which is preliminary data.</text>
</comment>
<evidence type="ECO:0000256" key="3">
    <source>
        <dbReference type="ARBA" id="ARBA00022692"/>
    </source>
</evidence>
<dbReference type="InterPro" id="IPR011527">
    <property type="entry name" value="ABC1_TM_dom"/>
</dbReference>
<dbReference type="SUPFAM" id="SSF52540">
    <property type="entry name" value="P-loop containing nucleoside triphosphate hydrolases"/>
    <property type="match status" value="1"/>
</dbReference>
<evidence type="ECO:0000313" key="11">
    <source>
        <dbReference type="EMBL" id="MBC2600833.1"/>
    </source>
</evidence>
<evidence type="ECO:0000259" key="9">
    <source>
        <dbReference type="PROSITE" id="PS50893"/>
    </source>
</evidence>
<evidence type="ECO:0000256" key="5">
    <source>
        <dbReference type="ARBA" id="ARBA00022840"/>
    </source>
</evidence>
<name>A0A7X1AVM4_9BACT</name>
<comment type="subcellular location">
    <subcellularLocation>
        <location evidence="1">Cell membrane</location>
        <topology evidence="1">Multi-pass membrane protein</topology>
    </subcellularLocation>
</comment>
<dbReference type="Gene3D" id="3.40.50.300">
    <property type="entry name" value="P-loop containing nucleotide triphosphate hydrolases"/>
    <property type="match status" value="1"/>
</dbReference>
<feature type="transmembrane region" description="Helical" evidence="8">
    <location>
        <begin position="12"/>
        <end position="34"/>
    </location>
</feature>
<organism evidence="11 12">
    <name type="scientific">Puniceicoccus vermicola</name>
    <dbReference type="NCBI Taxonomy" id="388746"/>
    <lineage>
        <taxon>Bacteria</taxon>
        <taxon>Pseudomonadati</taxon>
        <taxon>Verrucomicrobiota</taxon>
        <taxon>Opitutia</taxon>
        <taxon>Puniceicoccales</taxon>
        <taxon>Puniceicoccaceae</taxon>
        <taxon>Puniceicoccus</taxon>
    </lineage>
</organism>
<dbReference type="PROSITE" id="PS50929">
    <property type="entry name" value="ABC_TM1F"/>
    <property type="match status" value="1"/>
</dbReference>
<dbReference type="GO" id="GO:0005886">
    <property type="term" value="C:plasma membrane"/>
    <property type="evidence" value="ECO:0007669"/>
    <property type="project" value="UniProtKB-SubCell"/>
</dbReference>
<evidence type="ECO:0000256" key="2">
    <source>
        <dbReference type="ARBA" id="ARBA00022448"/>
    </source>
</evidence>
<feature type="transmembrane region" description="Helical" evidence="8">
    <location>
        <begin position="160"/>
        <end position="177"/>
    </location>
</feature>
<keyword evidence="7 8" id="KW-0472">Membrane</keyword>
<dbReference type="PROSITE" id="PS50893">
    <property type="entry name" value="ABC_TRANSPORTER_2"/>
    <property type="match status" value="1"/>
</dbReference>
<evidence type="ECO:0000256" key="8">
    <source>
        <dbReference type="SAM" id="Phobius"/>
    </source>
</evidence>
<dbReference type="SMART" id="SM00382">
    <property type="entry name" value="AAA"/>
    <property type="match status" value="1"/>
</dbReference>
<dbReference type="AlphaFoldDB" id="A0A7X1AVM4"/>
<dbReference type="CDD" id="cd18778">
    <property type="entry name" value="ABC_6TM_exporter_like"/>
    <property type="match status" value="1"/>
</dbReference>
<dbReference type="Gene3D" id="1.20.1560.10">
    <property type="entry name" value="ABC transporter type 1, transmembrane domain"/>
    <property type="match status" value="1"/>
</dbReference>
<feature type="domain" description="ABC transporter" evidence="9">
    <location>
        <begin position="335"/>
        <end position="569"/>
    </location>
</feature>
<keyword evidence="5 11" id="KW-0067">ATP-binding</keyword>
<keyword evidence="6 8" id="KW-1133">Transmembrane helix</keyword>
<dbReference type="InterPro" id="IPR027417">
    <property type="entry name" value="P-loop_NTPase"/>
</dbReference>
<dbReference type="PANTHER" id="PTHR43394:SF1">
    <property type="entry name" value="ATP-BINDING CASSETTE SUB-FAMILY B MEMBER 10, MITOCHONDRIAL"/>
    <property type="match status" value="1"/>
</dbReference>
<feature type="domain" description="ABC transmembrane type-1" evidence="10">
    <location>
        <begin position="19"/>
        <end position="301"/>
    </location>
</feature>
<evidence type="ECO:0000256" key="4">
    <source>
        <dbReference type="ARBA" id="ARBA00022741"/>
    </source>
</evidence>
<feature type="transmembrane region" description="Helical" evidence="8">
    <location>
        <begin position="239"/>
        <end position="266"/>
    </location>
</feature>